<sequence length="157" mass="18556">MKRAIVDYKKLTKDILALLVEKYPEGYQDRDVIRFKNAKNETVEALEVRTEDTIYLVKVSTRLASTMERYDEDDDDYYGEGIQADTLEMSKEDELALKRKKDISKTSSHVEEEDDEEEEDDYDDYDDEDDDQDDDEDDDDEDDDDDKEDEDDEDDED</sequence>
<comment type="caution">
    <text evidence="2">The sequence shown here is derived from an EMBL/GenBank/DDBJ whole genome shotgun (WGS) entry which is preliminary data.</text>
</comment>
<evidence type="ECO:0000313" key="3">
    <source>
        <dbReference type="Proteomes" id="UP001311730"/>
    </source>
</evidence>
<keyword evidence="3" id="KW-1185">Reference proteome</keyword>
<gene>
    <name evidence="2" type="ORF">VJJ08_05140</name>
</gene>
<protein>
    <submittedName>
        <fullName evidence="2">DNA primase</fullName>
    </submittedName>
</protein>
<dbReference type="RefSeq" id="WP_323983037.1">
    <property type="nucleotide sequence ID" value="NZ_JAYKBW010000005.1"/>
</dbReference>
<feature type="compositionally biased region" description="Basic and acidic residues" evidence="1">
    <location>
        <begin position="88"/>
        <end position="97"/>
    </location>
</feature>
<feature type="region of interest" description="Disordered" evidence="1">
    <location>
        <begin position="66"/>
        <end position="157"/>
    </location>
</feature>
<dbReference type="Proteomes" id="UP001311730">
    <property type="component" value="Unassembled WGS sequence"/>
</dbReference>
<feature type="compositionally biased region" description="Acidic residues" evidence="1">
    <location>
        <begin position="111"/>
        <end position="157"/>
    </location>
</feature>
<accession>A0ABU5Z7K5</accession>
<reference evidence="2 3" key="1">
    <citation type="submission" date="2023-12" db="EMBL/GenBank/DDBJ databases">
        <title>Genomic sequences of Capnocytophaga and Parvimonas strains.</title>
        <authorList>
            <person name="Watt R.M."/>
            <person name="Wang M."/>
            <person name="Yang T."/>
            <person name="Tong W.M."/>
        </authorList>
    </citation>
    <scope>NUCLEOTIDE SEQUENCE [LARGE SCALE GENOMIC DNA]</scope>
    <source>
        <strain evidence="2 3">CCUG 13096</strain>
    </source>
</reference>
<dbReference type="EMBL" id="JAYKBW010000005">
    <property type="protein sequence ID" value="MEB3074683.1"/>
    <property type="molecule type" value="Genomic_DNA"/>
</dbReference>
<proteinExistence type="predicted"/>
<name>A0ABU5Z7K5_9FLAO</name>
<evidence type="ECO:0000313" key="2">
    <source>
        <dbReference type="EMBL" id="MEB3074683.1"/>
    </source>
</evidence>
<evidence type="ECO:0000256" key="1">
    <source>
        <dbReference type="SAM" id="MobiDB-lite"/>
    </source>
</evidence>
<organism evidence="2 3">
    <name type="scientific">Capnocytophaga gingivalis</name>
    <dbReference type="NCBI Taxonomy" id="1017"/>
    <lineage>
        <taxon>Bacteria</taxon>
        <taxon>Pseudomonadati</taxon>
        <taxon>Bacteroidota</taxon>
        <taxon>Flavobacteriia</taxon>
        <taxon>Flavobacteriales</taxon>
        <taxon>Flavobacteriaceae</taxon>
        <taxon>Capnocytophaga</taxon>
    </lineage>
</organism>